<proteinExistence type="predicted"/>
<keyword evidence="2" id="KW-1185">Reference proteome</keyword>
<organism evidence="1 2">
    <name type="scientific">Amycolatopsis halotolerans</name>
    <dbReference type="NCBI Taxonomy" id="330083"/>
    <lineage>
        <taxon>Bacteria</taxon>
        <taxon>Bacillati</taxon>
        <taxon>Actinomycetota</taxon>
        <taxon>Actinomycetes</taxon>
        <taxon>Pseudonocardiales</taxon>
        <taxon>Pseudonocardiaceae</taxon>
        <taxon>Amycolatopsis</taxon>
    </lineage>
</organism>
<reference evidence="2" key="1">
    <citation type="journal article" date="2019" name="Int. J. Syst. Evol. Microbiol.">
        <title>The Global Catalogue of Microorganisms (GCM) 10K type strain sequencing project: providing services to taxonomists for standard genome sequencing and annotation.</title>
        <authorList>
            <consortium name="The Broad Institute Genomics Platform"/>
            <consortium name="The Broad Institute Genome Sequencing Center for Infectious Disease"/>
            <person name="Wu L."/>
            <person name="Ma J."/>
        </authorList>
    </citation>
    <scope>NUCLEOTIDE SEQUENCE [LARGE SCALE GENOMIC DNA]</scope>
    <source>
        <strain evidence="2">CGMCC 4.7682</strain>
    </source>
</reference>
<accession>A0ABV7QI31</accession>
<comment type="caution">
    <text evidence="1">The sequence shown here is derived from an EMBL/GenBank/DDBJ whole genome shotgun (WGS) entry which is preliminary data.</text>
</comment>
<evidence type="ECO:0000313" key="2">
    <source>
        <dbReference type="Proteomes" id="UP001595764"/>
    </source>
</evidence>
<evidence type="ECO:0008006" key="3">
    <source>
        <dbReference type="Google" id="ProtNLM"/>
    </source>
</evidence>
<sequence>MWEDTAFTVASGQAKTTAPDGFVLEPDEAKQLLSKLLAVRDKLMEMRRKAVNLCGMKAPSQDPSTLAAHVAMVGDGKNELGAYSYGGGHIDLQIAYVDEFIQRIAEALGMTKSIDQQQAGRLNSFNNRGTTE</sequence>
<dbReference type="Proteomes" id="UP001595764">
    <property type="component" value="Unassembled WGS sequence"/>
</dbReference>
<dbReference type="RefSeq" id="WP_377872988.1">
    <property type="nucleotide sequence ID" value="NZ_JBHMAY010000043.1"/>
</dbReference>
<gene>
    <name evidence="1" type="ORF">ACFORO_22710</name>
</gene>
<dbReference type="EMBL" id="JBHRWI010000027">
    <property type="protein sequence ID" value="MFC3513000.1"/>
    <property type="molecule type" value="Genomic_DNA"/>
</dbReference>
<name>A0ABV7QI31_9PSEU</name>
<protein>
    <recommendedName>
        <fullName evidence="3">PE family protein</fullName>
    </recommendedName>
</protein>
<evidence type="ECO:0000313" key="1">
    <source>
        <dbReference type="EMBL" id="MFC3513000.1"/>
    </source>
</evidence>